<dbReference type="CDD" id="cd06261">
    <property type="entry name" value="TM_PBP2"/>
    <property type="match status" value="1"/>
</dbReference>
<proteinExistence type="inferred from homology"/>
<dbReference type="NCBIfam" id="TIGR01726">
    <property type="entry name" value="HEQRo_perm_3TM"/>
    <property type="match status" value="1"/>
</dbReference>
<evidence type="ECO:0000256" key="1">
    <source>
        <dbReference type="ARBA" id="ARBA00004429"/>
    </source>
</evidence>
<dbReference type="PANTHER" id="PTHR30614:SF21">
    <property type="entry name" value="AMINO ACID ABC TRANSPORTER PERMEASE"/>
    <property type="match status" value="1"/>
</dbReference>
<evidence type="ECO:0000256" key="6">
    <source>
        <dbReference type="ARBA" id="ARBA00022989"/>
    </source>
</evidence>
<gene>
    <name evidence="11" type="ORF">PQR62_25315</name>
</gene>
<feature type="transmembrane region" description="Helical" evidence="8">
    <location>
        <begin position="61"/>
        <end position="82"/>
    </location>
</feature>
<comment type="subcellular location">
    <subcellularLocation>
        <location evidence="1">Cell inner membrane</location>
        <topology evidence="1">Multi-pass membrane protein</topology>
    </subcellularLocation>
    <subcellularLocation>
        <location evidence="8">Cell membrane</location>
        <topology evidence="8">Multi-pass membrane protein</topology>
    </subcellularLocation>
</comment>
<comment type="caution">
    <text evidence="11">The sequence shown here is derived from an EMBL/GenBank/DDBJ whole genome shotgun (WGS) entry which is preliminary data.</text>
</comment>
<organism evidence="11 12">
    <name type="scientific">Herbaspirillum lusitanum</name>
    <dbReference type="NCBI Taxonomy" id="213312"/>
    <lineage>
        <taxon>Bacteria</taxon>
        <taxon>Pseudomonadati</taxon>
        <taxon>Pseudomonadota</taxon>
        <taxon>Betaproteobacteria</taxon>
        <taxon>Burkholderiales</taxon>
        <taxon>Oxalobacteraceae</taxon>
        <taxon>Herbaspirillum</taxon>
    </lineage>
</organism>
<protein>
    <submittedName>
        <fullName evidence="11">Amino acid ABC transporter permease</fullName>
    </submittedName>
</protein>
<evidence type="ECO:0000256" key="2">
    <source>
        <dbReference type="ARBA" id="ARBA00010072"/>
    </source>
</evidence>
<evidence type="ECO:0000313" key="11">
    <source>
        <dbReference type="EMBL" id="MFL9927615.1"/>
    </source>
</evidence>
<evidence type="ECO:0000256" key="9">
    <source>
        <dbReference type="SAM" id="MobiDB-lite"/>
    </source>
</evidence>
<feature type="region of interest" description="Disordered" evidence="9">
    <location>
        <begin position="228"/>
        <end position="256"/>
    </location>
</feature>
<evidence type="ECO:0000313" key="12">
    <source>
        <dbReference type="Proteomes" id="UP001629246"/>
    </source>
</evidence>
<keyword evidence="4" id="KW-1003">Cell membrane</keyword>
<sequence length="256" mass="28311">MFEILHNHWELLLLGQYPSGPLGGLAITLILSLLGLGLAFPVSIVLALARISPLAAFRVPATVLVYVIRGIPLIMVIFWVYFFLPLLIGRTITGFTTMLCTLVIYQSAYLSEVIRAGIEALPKGQIEASRALGLGYFRTIRFVILPQALYNMMPSMISQFVSTIKETSLGYVINVPEITFAANQVNNQLLTQPLAVFSILALIYFVLCFSFTELADYIERRITRKRAGKRKSQKPSVTSSGPYVKLSTAAVSKENS</sequence>
<dbReference type="InterPro" id="IPR000515">
    <property type="entry name" value="MetI-like"/>
</dbReference>
<keyword evidence="5 8" id="KW-0812">Transmembrane</keyword>
<keyword evidence="6 8" id="KW-1133">Transmembrane helix</keyword>
<dbReference type="Proteomes" id="UP001629246">
    <property type="component" value="Unassembled WGS sequence"/>
</dbReference>
<comment type="similarity">
    <text evidence="2">Belongs to the binding-protein-dependent transport system permease family. HisMQ subfamily.</text>
</comment>
<dbReference type="RefSeq" id="WP_408160852.1">
    <property type="nucleotide sequence ID" value="NZ_JAQQFM010000019.1"/>
</dbReference>
<name>A0ABW9AHM6_9BURK</name>
<feature type="transmembrane region" description="Helical" evidence="8">
    <location>
        <begin position="131"/>
        <end position="150"/>
    </location>
</feature>
<accession>A0ABW9AHM6</accession>
<keyword evidence="7 8" id="KW-0472">Membrane</keyword>
<keyword evidence="12" id="KW-1185">Reference proteome</keyword>
<evidence type="ECO:0000256" key="7">
    <source>
        <dbReference type="ARBA" id="ARBA00023136"/>
    </source>
</evidence>
<feature type="transmembrane region" description="Helical" evidence="8">
    <location>
        <begin position="88"/>
        <end position="110"/>
    </location>
</feature>
<evidence type="ECO:0000256" key="5">
    <source>
        <dbReference type="ARBA" id="ARBA00022692"/>
    </source>
</evidence>
<feature type="transmembrane region" description="Helical" evidence="8">
    <location>
        <begin position="194"/>
        <end position="215"/>
    </location>
</feature>
<dbReference type="SUPFAM" id="SSF161098">
    <property type="entry name" value="MetI-like"/>
    <property type="match status" value="1"/>
</dbReference>
<dbReference type="Pfam" id="PF00528">
    <property type="entry name" value="BPD_transp_1"/>
    <property type="match status" value="1"/>
</dbReference>
<dbReference type="InterPro" id="IPR035906">
    <property type="entry name" value="MetI-like_sf"/>
</dbReference>
<keyword evidence="3 8" id="KW-0813">Transport</keyword>
<feature type="transmembrane region" description="Helical" evidence="8">
    <location>
        <begin position="22"/>
        <end position="49"/>
    </location>
</feature>
<dbReference type="InterPro" id="IPR010065">
    <property type="entry name" value="AA_ABC_transptr_permease_3TM"/>
</dbReference>
<feature type="domain" description="ABC transmembrane type-1" evidence="10">
    <location>
        <begin position="25"/>
        <end position="215"/>
    </location>
</feature>
<dbReference type="EMBL" id="JAQQFM010000019">
    <property type="protein sequence ID" value="MFL9927615.1"/>
    <property type="molecule type" value="Genomic_DNA"/>
</dbReference>
<evidence type="ECO:0000256" key="3">
    <source>
        <dbReference type="ARBA" id="ARBA00022448"/>
    </source>
</evidence>
<dbReference type="Gene3D" id="1.10.3720.10">
    <property type="entry name" value="MetI-like"/>
    <property type="match status" value="1"/>
</dbReference>
<dbReference type="InterPro" id="IPR043429">
    <property type="entry name" value="ArtM/GltK/GlnP/TcyL/YhdX-like"/>
</dbReference>
<evidence type="ECO:0000259" key="10">
    <source>
        <dbReference type="PROSITE" id="PS50928"/>
    </source>
</evidence>
<evidence type="ECO:0000256" key="8">
    <source>
        <dbReference type="RuleBase" id="RU363032"/>
    </source>
</evidence>
<dbReference type="PROSITE" id="PS50928">
    <property type="entry name" value="ABC_TM1"/>
    <property type="match status" value="1"/>
</dbReference>
<evidence type="ECO:0000256" key="4">
    <source>
        <dbReference type="ARBA" id="ARBA00022475"/>
    </source>
</evidence>
<reference evidence="11 12" key="1">
    <citation type="journal article" date="2024" name="Chem. Sci.">
        <title>Discovery of megapolipeptins by genome mining of a Burkholderiales bacteria collection.</title>
        <authorList>
            <person name="Paulo B.S."/>
            <person name="Recchia M.J.J."/>
            <person name="Lee S."/>
            <person name="Fergusson C.H."/>
            <person name="Romanowski S.B."/>
            <person name="Hernandez A."/>
            <person name="Krull N."/>
            <person name="Liu D.Y."/>
            <person name="Cavanagh H."/>
            <person name="Bos A."/>
            <person name="Gray C.A."/>
            <person name="Murphy B.T."/>
            <person name="Linington R.G."/>
            <person name="Eustaquio A.S."/>
        </authorList>
    </citation>
    <scope>NUCLEOTIDE SEQUENCE [LARGE SCALE GENOMIC DNA]</scope>
    <source>
        <strain evidence="11 12">RL21-008-BIB-A</strain>
    </source>
</reference>
<dbReference type="PANTHER" id="PTHR30614">
    <property type="entry name" value="MEMBRANE COMPONENT OF AMINO ACID ABC TRANSPORTER"/>
    <property type="match status" value="1"/>
</dbReference>